<dbReference type="Proteomes" id="UP000028725">
    <property type="component" value="Unassembled WGS sequence"/>
</dbReference>
<evidence type="ECO:0000313" key="3">
    <source>
        <dbReference type="Proteomes" id="UP000028725"/>
    </source>
</evidence>
<protein>
    <recommendedName>
        <fullName evidence="1">Polymerase nucleotidyl transferase domain-containing protein</fullName>
    </recommendedName>
</protein>
<organism evidence="2 3">
    <name type="scientific">Hyalangium minutum</name>
    <dbReference type="NCBI Taxonomy" id="394096"/>
    <lineage>
        <taxon>Bacteria</taxon>
        <taxon>Pseudomonadati</taxon>
        <taxon>Myxococcota</taxon>
        <taxon>Myxococcia</taxon>
        <taxon>Myxococcales</taxon>
        <taxon>Cystobacterineae</taxon>
        <taxon>Archangiaceae</taxon>
        <taxon>Hyalangium</taxon>
    </lineage>
</organism>
<evidence type="ECO:0000259" key="1">
    <source>
        <dbReference type="Pfam" id="PF01909"/>
    </source>
</evidence>
<sequence>MLGGSRARGTAGPLSDYDVGIYYEPDAPFDVEALRSAIVPVVDDPSETVTQFGEWGPWINGGGWLHIGGTKVDLIYRDLGRVRDVIAEARQGRFSMNYQTGHPHGFCSAIWMGEVATCQPLFDPLGRIAELKGQTWPYPEALKKELIFRFGWEVDFAISNAELAARRGERTHIAGCAYRALSCLAQVLFALNGRYLINEKGAVTEAATYPITIAGLAEAQLGLWKDIGDGDHEGALRRLRGLSGSLRALLA</sequence>
<reference evidence="2 3" key="1">
    <citation type="submission" date="2014-04" db="EMBL/GenBank/DDBJ databases">
        <title>Genome assembly of Hyalangium minutum DSM 14724.</title>
        <authorList>
            <person name="Sharma G."/>
            <person name="Subramanian S."/>
        </authorList>
    </citation>
    <scope>NUCLEOTIDE SEQUENCE [LARGE SCALE GENOMIC DNA]</scope>
    <source>
        <strain evidence="2 3">DSM 14724</strain>
    </source>
</reference>
<accession>A0A085WNC2</accession>
<dbReference type="Pfam" id="PF01909">
    <property type="entry name" value="NTP_transf_2"/>
    <property type="match status" value="1"/>
</dbReference>
<dbReference type="GO" id="GO:0016779">
    <property type="term" value="F:nucleotidyltransferase activity"/>
    <property type="evidence" value="ECO:0007669"/>
    <property type="project" value="InterPro"/>
</dbReference>
<dbReference type="InterPro" id="IPR002934">
    <property type="entry name" value="Polymerase_NTP_transf_dom"/>
</dbReference>
<feature type="domain" description="Polymerase nucleotidyl transferase" evidence="1">
    <location>
        <begin position="2"/>
        <end position="29"/>
    </location>
</feature>
<name>A0A085WNC2_9BACT</name>
<dbReference type="SUPFAM" id="SSF81301">
    <property type="entry name" value="Nucleotidyltransferase"/>
    <property type="match status" value="1"/>
</dbReference>
<dbReference type="InterPro" id="IPR043519">
    <property type="entry name" value="NT_sf"/>
</dbReference>
<evidence type="ECO:0000313" key="2">
    <source>
        <dbReference type="EMBL" id="KFE69185.1"/>
    </source>
</evidence>
<keyword evidence="3" id="KW-1185">Reference proteome</keyword>
<dbReference type="STRING" id="394096.DB31_7087"/>
<dbReference type="CDD" id="cd05403">
    <property type="entry name" value="NT_KNTase_like"/>
    <property type="match status" value="1"/>
</dbReference>
<proteinExistence type="predicted"/>
<comment type="caution">
    <text evidence="2">The sequence shown here is derived from an EMBL/GenBank/DDBJ whole genome shotgun (WGS) entry which is preliminary data.</text>
</comment>
<dbReference type="PATRIC" id="fig|394096.3.peg.3131"/>
<gene>
    <name evidence="2" type="ORF">DB31_7087</name>
</gene>
<dbReference type="AlphaFoldDB" id="A0A085WNC2"/>
<dbReference type="EMBL" id="JMCB01000005">
    <property type="protein sequence ID" value="KFE69185.1"/>
    <property type="molecule type" value="Genomic_DNA"/>
</dbReference>